<dbReference type="AlphaFoldDB" id="A0A6J4UE00"/>
<sequence>EGVRRSPCHLAPSWHWLPAVGRVRPTIRRRAEEDRLV</sequence>
<dbReference type="EMBL" id="CADCWK010000051">
    <property type="protein sequence ID" value="CAA9547913.1"/>
    <property type="molecule type" value="Genomic_DNA"/>
</dbReference>
<feature type="non-terminal residue" evidence="1">
    <location>
        <position position="1"/>
    </location>
</feature>
<organism evidence="1">
    <name type="scientific">uncultured Thermomicrobiales bacterium</name>
    <dbReference type="NCBI Taxonomy" id="1645740"/>
    <lineage>
        <taxon>Bacteria</taxon>
        <taxon>Pseudomonadati</taxon>
        <taxon>Thermomicrobiota</taxon>
        <taxon>Thermomicrobia</taxon>
        <taxon>Thermomicrobiales</taxon>
        <taxon>environmental samples</taxon>
    </lineage>
</organism>
<name>A0A6J4UE00_9BACT</name>
<protein>
    <submittedName>
        <fullName evidence="1">Uncharacterized protein</fullName>
    </submittedName>
</protein>
<proteinExistence type="predicted"/>
<evidence type="ECO:0000313" key="1">
    <source>
        <dbReference type="EMBL" id="CAA9547913.1"/>
    </source>
</evidence>
<reference evidence="1" key="1">
    <citation type="submission" date="2020-02" db="EMBL/GenBank/DDBJ databases">
        <authorList>
            <person name="Meier V. D."/>
        </authorList>
    </citation>
    <scope>NUCLEOTIDE SEQUENCE</scope>
    <source>
        <strain evidence="1">AVDCRST_MAG33</strain>
    </source>
</reference>
<feature type="non-terminal residue" evidence="1">
    <location>
        <position position="37"/>
    </location>
</feature>
<accession>A0A6J4UE00</accession>
<gene>
    <name evidence="1" type="ORF">AVDCRST_MAG33-633</name>
</gene>